<dbReference type="Proteomes" id="UP001163324">
    <property type="component" value="Chromosome 3"/>
</dbReference>
<reference evidence="1" key="1">
    <citation type="submission" date="2022-10" db="EMBL/GenBank/DDBJ databases">
        <title>Complete Genome of Trichothecium roseum strain YXFP-22015, a Plant Pathogen Isolated from Citrus.</title>
        <authorList>
            <person name="Wang Y."/>
            <person name="Zhu L."/>
        </authorList>
    </citation>
    <scope>NUCLEOTIDE SEQUENCE</scope>
    <source>
        <strain evidence="1">YXFP-22015</strain>
    </source>
</reference>
<evidence type="ECO:0000313" key="2">
    <source>
        <dbReference type="Proteomes" id="UP001163324"/>
    </source>
</evidence>
<proteinExistence type="predicted"/>
<gene>
    <name evidence="1" type="ORF">N3K66_003058</name>
</gene>
<evidence type="ECO:0000313" key="1">
    <source>
        <dbReference type="EMBL" id="KAI9901241.1"/>
    </source>
</evidence>
<name>A0ACC0V4C4_9HYPO</name>
<comment type="caution">
    <text evidence="1">The sequence shown here is derived from an EMBL/GenBank/DDBJ whole genome shotgun (WGS) entry which is preliminary data.</text>
</comment>
<organism evidence="1 2">
    <name type="scientific">Trichothecium roseum</name>
    <dbReference type="NCBI Taxonomy" id="47278"/>
    <lineage>
        <taxon>Eukaryota</taxon>
        <taxon>Fungi</taxon>
        <taxon>Dikarya</taxon>
        <taxon>Ascomycota</taxon>
        <taxon>Pezizomycotina</taxon>
        <taxon>Sordariomycetes</taxon>
        <taxon>Hypocreomycetidae</taxon>
        <taxon>Hypocreales</taxon>
        <taxon>Hypocreales incertae sedis</taxon>
        <taxon>Trichothecium</taxon>
    </lineage>
</organism>
<accession>A0ACC0V4C4</accession>
<keyword evidence="2" id="KW-1185">Reference proteome</keyword>
<sequence>MATQAITTLSFPSLTKIASGKVRDLFEVDADTLLFTVTDRISAYDVVLKNGIPGKGIVLTQISAHWFSVLGERVPGLKHHLVSLAPPPSVSLTAEERALLRGRSMVCRRLKVFPLEAIVRGYITGSAWNEYSKHGTVHGMPQPEGLQRCGEFPKPIYTPSTKAPMGEKDENISVERAAEIVGEKYAKRIEELSLAIYTEAAKYARERGIILADTKFEFALDEATDEVVLVDEVLTPDSSRFWDAAQWQPGTEAPSFDKQYVRDYLTNSGLKGKLDVELPTEVVAETMKKYRDVFEKPWSKLCQRYRVEVVVPSSNGPATGYNAMTLGRGLGST</sequence>
<dbReference type="EMBL" id="CM047942">
    <property type="protein sequence ID" value="KAI9901241.1"/>
    <property type="molecule type" value="Genomic_DNA"/>
</dbReference>
<protein>
    <submittedName>
        <fullName evidence="1">Uncharacterized protein</fullName>
    </submittedName>
</protein>